<keyword evidence="10 11" id="KW-0472">Membrane</keyword>
<feature type="transmembrane region" description="Helical" evidence="11">
    <location>
        <begin position="162"/>
        <end position="181"/>
    </location>
</feature>
<proteinExistence type="predicted"/>
<dbReference type="CDD" id="cd00075">
    <property type="entry name" value="HATPase"/>
    <property type="match status" value="1"/>
</dbReference>
<evidence type="ECO:0000256" key="7">
    <source>
        <dbReference type="ARBA" id="ARBA00022777"/>
    </source>
</evidence>
<dbReference type="Gene3D" id="3.30.565.10">
    <property type="entry name" value="Histidine kinase-like ATPase, C-terminal domain"/>
    <property type="match status" value="1"/>
</dbReference>
<name>A0A5M3VR92_9ACTN</name>
<feature type="transmembrane region" description="Helical" evidence="11">
    <location>
        <begin position="21"/>
        <end position="42"/>
    </location>
</feature>
<keyword evidence="4" id="KW-0597">Phosphoprotein</keyword>
<dbReference type="InterPro" id="IPR003660">
    <property type="entry name" value="HAMP_dom"/>
</dbReference>
<dbReference type="Gene3D" id="1.10.287.130">
    <property type="match status" value="1"/>
</dbReference>
<dbReference type="InterPro" id="IPR050428">
    <property type="entry name" value="TCS_sensor_his_kinase"/>
</dbReference>
<dbReference type="InterPro" id="IPR003594">
    <property type="entry name" value="HATPase_dom"/>
</dbReference>
<evidence type="ECO:0000256" key="5">
    <source>
        <dbReference type="ARBA" id="ARBA00022679"/>
    </source>
</evidence>
<dbReference type="SUPFAM" id="SSF55874">
    <property type="entry name" value="ATPase domain of HSP90 chaperone/DNA topoisomerase II/histidine kinase"/>
    <property type="match status" value="1"/>
</dbReference>
<evidence type="ECO:0000313" key="15">
    <source>
        <dbReference type="Proteomes" id="UP000334990"/>
    </source>
</evidence>
<dbReference type="InterPro" id="IPR003661">
    <property type="entry name" value="HisK_dim/P_dom"/>
</dbReference>
<evidence type="ECO:0000313" key="14">
    <source>
        <dbReference type="EMBL" id="GER98499.1"/>
    </source>
</evidence>
<dbReference type="InterPro" id="IPR036097">
    <property type="entry name" value="HisK_dim/P_sf"/>
</dbReference>
<comment type="caution">
    <text evidence="14">The sequence shown here is derived from an EMBL/GenBank/DDBJ whole genome shotgun (WGS) entry which is preliminary data.</text>
</comment>
<dbReference type="PANTHER" id="PTHR45436">
    <property type="entry name" value="SENSOR HISTIDINE KINASE YKOH"/>
    <property type="match status" value="1"/>
</dbReference>
<keyword evidence="5" id="KW-0808">Transferase</keyword>
<evidence type="ECO:0000256" key="4">
    <source>
        <dbReference type="ARBA" id="ARBA00022553"/>
    </source>
</evidence>
<evidence type="ECO:0000256" key="2">
    <source>
        <dbReference type="ARBA" id="ARBA00004236"/>
    </source>
</evidence>
<dbReference type="Pfam" id="PF00512">
    <property type="entry name" value="HisKA"/>
    <property type="match status" value="1"/>
</dbReference>
<dbReference type="SMART" id="SM00388">
    <property type="entry name" value="HisKA"/>
    <property type="match status" value="1"/>
</dbReference>
<dbReference type="SMART" id="SM00387">
    <property type="entry name" value="HATPase_c"/>
    <property type="match status" value="1"/>
</dbReference>
<dbReference type="PROSITE" id="PS50109">
    <property type="entry name" value="HIS_KIN"/>
    <property type="match status" value="1"/>
</dbReference>
<dbReference type="InterPro" id="IPR036890">
    <property type="entry name" value="HATPase_C_sf"/>
</dbReference>
<evidence type="ECO:0000256" key="10">
    <source>
        <dbReference type="ARBA" id="ARBA00023136"/>
    </source>
</evidence>
<dbReference type="Pfam" id="PF00672">
    <property type="entry name" value="HAMP"/>
    <property type="match status" value="1"/>
</dbReference>
<sequence length="453" mass="49427">MLGGNRLSTWHSWSVRTRLTLIACAVMALICCAVSVSALIGVRDLAYNYNTNRVVRAVLKTVHLVKRDTIYGVIPDQDVTGIQVIRPDGSVAASTANLYGKPPMAVFLPDESIVRADQLVCDSPDFPDSCMIVVAFRVYQPDGDWIIYAADPTVPWYVDPQLLAALIGGTLLVLTITGYGASWTIGRALSSVDAISAELASITASDLGHRVPVPKFRDEVRRMAETVNGTLDRLEQAVEQQRRFASDASHDLRSPLTAMRAEVEGALLHPEDADWPSTGEALLGSLDRLQALVTDLLQVARLDARAPGRTDPIDLGRLADTEANRRRRRVNVLTSLQPRVIVRGDRLRLARLITNLIDNAERHAASEISIRVSDSDDTAVLEVVDDGAGIAPDKRDLVFQRFTRLDAARSRDSGGTGLGLAIARQIAETHHGTLTIEDSNRGARFVLRIPIAR</sequence>
<dbReference type="GO" id="GO:0000155">
    <property type="term" value="F:phosphorelay sensor kinase activity"/>
    <property type="evidence" value="ECO:0007669"/>
    <property type="project" value="InterPro"/>
</dbReference>
<dbReference type="Proteomes" id="UP000334990">
    <property type="component" value="Unassembled WGS sequence"/>
</dbReference>
<dbReference type="SUPFAM" id="SSF47384">
    <property type="entry name" value="Homodimeric domain of signal transducing histidine kinase"/>
    <property type="match status" value="1"/>
</dbReference>
<dbReference type="EC" id="2.7.13.3" evidence="3"/>
<gene>
    <name evidence="14" type="ORF">Acor_05610</name>
</gene>
<evidence type="ECO:0000256" key="3">
    <source>
        <dbReference type="ARBA" id="ARBA00012438"/>
    </source>
</evidence>
<dbReference type="PRINTS" id="PR00344">
    <property type="entry name" value="BCTRLSENSOR"/>
</dbReference>
<dbReference type="PROSITE" id="PS50885">
    <property type="entry name" value="HAMP"/>
    <property type="match status" value="1"/>
</dbReference>
<evidence type="ECO:0000259" key="12">
    <source>
        <dbReference type="PROSITE" id="PS50109"/>
    </source>
</evidence>
<keyword evidence="15" id="KW-1185">Reference proteome</keyword>
<accession>A0A5M3VR92</accession>
<dbReference type="EMBL" id="BLAD01000036">
    <property type="protein sequence ID" value="GER98499.1"/>
    <property type="molecule type" value="Genomic_DNA"/>
</dbReference>
<evidence type="ECO:0000256" key="9">
    <source>
        <dbReference type="ARBA" id="ARBA00023012"/>
    </source>
</evidence>
<evidence type="ECO:0000256" key="8">
    <source>
        <dbReference type="ARBA" id="ARBA00022989"/>
    </source>
</evidence>
<keyword evidence="7" id="KW-0418">Kinase</keyword>
<dbReference type="SMART" id="SM00304">
    <property type="entry name" value="HAMP"/>
    <property type="match status" value="1"/>
</dbReference>
<evidence type="ECO:0000259" key="13">
    <source>
        <dbReference type="PROSITE" id="PS50885"/>
    </source>
</evidence>
<feature type="domain" description="Histidine kinase" evidence="12">
    <location>
        <begin position="247"/>
        <end position="453"/>
    </location>
</feature>
<evidence type="ECO:0000256" key="6">
    <source>
        <dbReference type="ARBA" id="ARBA00022692"/>
    </source>
</evidence>
<feature type="domain" description="HAMP" evidence="13">
    <location>
        <begin position="186"/>
        <end position="239"/>
    </location>
</feature>
<evidence type="ECO:0000256" key="1">
    <source>
        <dbReference type="ARBA" id="ARBA00000085"/>
    </source>
</evidence>
<dbReference type="AlphaFoldDB" id="A0A5M3VR92"/>
<dbReference type="GO" id="GO:0005886">
    <property type="term" value="C:plasma membrane"/>
    <property type="evidence" value="ECO:0007669"/>
    <property type="project" value="UniProtKB-SubCell"/>
</dbReference>
<reference evidence="14 15" key="1">
    <citation type="submission" date="2019-10" db="EMBL/GenBank/DDBJ databases">
        <title>Whole genome shotgun sequence of Acrocarpospora corrugata NBRC 13972.</title>
        <authorList>
            <person name="Ichikawa N."/>
            <person name="Kimura A."/>
            <person name="Kitahashi Y."/>
            <person name="Komaki H."/>
            <person name="Oguchi A."/>
        </authorList>
    </citation>
    <scope>NUCLEOTIDE SEQUENCE [LARGE SCALE GENOMIC DNA]</scope>
    <source>
        <strain evidence="14 15">NBRC 13972</strain>
    </source>
</reference>
<organism evidence="14 15">
    <name type="scientific">Acrocarpospora corrugata</name>
    <dbReference type="NCBI Taxonomy" id="35763"/>
    <lineage>
        <taxon>Bacteria</taxon>
        <taxon>Bacillati</taxon>
        <taxon>Actinomycetota</taxon>
        <taxon>Actinomycetes</taxon>
        <taxon>Streptosporangiales</taxon>
        <taxon>Streptosporangiaceae</taxon>
        <taxon>Acrocarpospora</taxon>
    </lineage>
</organism>
<evidence type="ECO:0000256" key="11">
    <source>
        <dbReference type="SAM" id="Phobius"/>
    </source>
</evidence>
<protein>
    <recommendedName>
        <fullName evidence="3">histidine kinase</fullName>
        <ecNumber evidence="3">2.7.13.3</ecNumber>
    </recommendedName>
</protein>
<keyword evidence="9" id="KW-0902">Two-component regulatory system</keyword>
<dbReference type="Pfam" id="PF02518">
    <property type="entry name" value="HATPase_c"/>
    <property type="match status" value="1"/>
</dbReference>
<dbReference type="CDD" id="cd00082">
    <property type="entry name" value="HisKA"/>
    <property type="match status" value="1"/>
</dbReference>
<comment type="catalytic activity">
    <reaction evidence="1">
        <text>ATP + protein L-histidine = ADP + protein N-phospho-L-histidine.</text>
        <dbReference type="EC" id="2.7.13.3"/>
    </reaction>
</comment>
<keyword evidence="6 11" id="KW-0812">Transmembrane</keyword>
<dbReference type="InterPro" id="IPR004358">
    <property type="entry name" value="Sig_transdc_His_kin-like_C"/>
</dbReference>
<comment type="subcellular location">
    <subcellularLocation>
        <location evidence="2">Cell membrane</location>
    </subcellularLocation>
</comment>
<dbReference type="InterPro" id="IPR005467">
    <property type="entry name" value="His_kinase_dom"/>
</dbReference>
<dbReference type="PANTHER" id="PTHR45436:SF5">
    <property type="entry name" value="SENSOR HISTIDINE KINASE TRCS"/>
    <property type="match status" value="1"/>
</dbReference>
<keyword evidence="8 11" id="KW-1133">Transmembrane helix</keyword>